<dbReference type="Proteomes" id="UP001372834">
    <property type="component" value="Unassembled WGS sequence"/>
</dbReference>
<feature type="non-terminal residue" evidence="1">
    <location>
        <position position="1"/>
    </location>
</feature>
<comment type="caution">
    <text evidence="1">The sequence shown here is derived from an EMBL/GenBank/DDBJ whole genome shotgun (WGS) entry which is preliminary data.</text>
</comment>
<gene>
    <name evidence="1" type="ORF">RUM43_012993</name>
</gene>
<proteinExistence type="predicted"/>
<evidence type="ECO:0000313" key="2">
    <source>
        <dbReference type="Proteomes" id="UP001372834"/>
    </source>
</evidence>
<name>A0AAN8NQN3_POLSC</name>
<dbReference type="EMBL" id="JAWJWE010000041">
    <property type="protein sequence ID" value="KAK6618602.1"/>
    <property type="molecule type" value="Genomic_DNA"/>
</dbReference>
<reference evidence="1 2" key="1">
    <citation type="submission" date="2023-10" db="EMBL/GenBank/DDBJ databases">
        <title>Genomes of two closely related lineages of the louse Polyplax serrata with different host specificities.</title>
        <authorList>
            <person name="Martinu J."/>
            <person name="Tarabai H."/>
            <person name="Stefka J."/>
            <person name="Hypsa V."/>
        </authorList>
    </citation>
    <scope>NUCLEOTIDE SEQUENCE [LARGE SCALE GENOMIC DNA]</scope>
    <source>
        <strain evidence="1">HR10_N</strain>
    </source>
</reference>
<organism evidence="1 2">
    <name type="scientific">Polyplax serrata</name>
    <name type="common">Common mouse louse</name>
    <dbReference type="NCBI Taxonomy" id="468196"/>
    <lineage>
        <taxon>Eukaryota</taxon>
        <taxon>Metazoa</taxon>
        <taxon>Ecdysozoa</taxon>
        <taxon>Arthropoda</taxon>
        <taxon>Hexapoda</taxon>
        <taxon>Insecta</taxon>
        <taxon>Pterygota</taxon>
        <taxon>Neoptera</taxon>
        <taxon>Paraneoptera</taxon>
        <taxon>Psocodea</taxon>
        <taxon>Troctomorpha</taxon>
        <taxon>Phthiraptera</taxon>
        <taxon>Anoplura</taxon>
        <taxon>Polyplacidae</taxon>
        <taxon>Polyplax</taxon>
    </lineage>
</organism>
<accession>A0AAN8NQN3</accession>
<sequence>SASMGQKSQDEFEHERKALEDVLKYLDRRGTKLWSFRRERSANFARTSGILNQTRCVKLNS</sequence>
<dbReference type="AlphaFoldDB" id="A0AAN8NQN3"/>
<evidence type="ECO:0000313" key="1">
    <source>
        <dbReference type="EMBL" id="KAK6618602.1"/>
    </source>
</evidence>
<protein>
    <submittedName>
        <fullName evidence="1">Uncharacterized protein</fullName>
    </submittedName>
</protein>